<dbReference type="Proteomes" id="UP000636709">
    <property type="component" value="Unassembled WGS sequence"/>
</dbReference>
<keyword evidence="1" id="KW-1133">Transmembrane helix</keyword>
<dbReference type="PANTHER" id="PTHR33994">
    <property type="entry name" value="OS04G0515000 PROTEIN"/>
    <property type="match status" value="1"/>
</dbReference>
<protein>
    <submittedName>
        <fullName evidence="2">Uncharacterized protein</fullName>
    </submittedName>
</protein>
<dbReference type="EMBL" id="JACEFO010002054">
    <property type="protein sequence ID" value="KAF8687802.1"/>
    <property type="molecule type" value="Genomic_DNA"/>
</dbReference>
<keyword evidence="3" id="KW-1185">Reference proteome</keyword>
<dbReference type="AlphaFoldDB" id="A0A835B5U0"/>
<gene>
    <name evidence="2" type="ORF">HU200_042740</name>
</gene>
<evidence type="ECO:0000313" key="2">
    <source>
        <dbReference type="EMBL" id="KAF8687802.1"/>
    </source>
</evidence>
<dbReference type="OrthoDB" id="674304at2759"/>
<evidence type="ECO:0000313" key="3">
    <source>
        <dbReference type="Proteomes" id="UP000636709"/>
    </source>
</evidence>
<evidence type="ECO:0000256" key="1">
    <source>
        <dbReference type="SAM" id="Phobius"/>
    </source>
</evidence>
<name>A0A835B5U0_9POAL</name>
<reference evidence="2" key="1">
    <citation type="submission" date="2020-07" db="EMBL/GenBank/DDBJ databases">
        <title>Genome sequence and genetic diversity analysis of an under-domesticated orphan crop, white fonio (Digitaria exilis).</title>
        <authorList>
            <person name="Bennetzen J.L."/>
            <person name="Chen S."/>
            <person name="Ma X."/>
            <person name="Wang X."/>
            <person name="Yssel A.E.J."/>
            <person name="Chaluvadi S.R."/>
            <person name="Johnson M."/>
            <person name="Gangashetty P."/>
            <person name="Hamidou F."/>
            <person name="Sanogo M.D."/>
            <person name="Zwaenepoel A."/>
            <person name="Wallace J."/>
            <person name="Van De Peer Y."/>
            <person name="Van Deynze A."/>
        </authorList>
    </citation>
    <scope>NUCLEOTIDE SEQUENCE</scope>
    <source>
        <tissue evidence="2">Leaves</tissue>
    </source>
</reference>
<proteinExistence type="predicted"/>
<comment type="caution">
    <text evidence="2">The sequence shown here is derived from an EMBL/GenBank/DDBJ whole genome shotgun (WGS) entry which is preliminary data.</text>
</comment>
<organism evidence="2 3">
    <name type="scientific">Digitaria exilis</name>
    <dbReference type="NCBI Taxonomy" id="1010633"/>
    <lineage>
        <taxon>Eukaryota</taxon>
        <taxon>Viridiplantae</taxon>
        <taxon>Streptophyta</taxon>
        <taxon>Embryophyta</taxon>
        <taxon>Tracheophyta</taxon>
        <taxon>Spermatophyta</taxon>
        <taxon>Magnoliopsida</taxon>
        <taxon>Liliopsida</taxon>
        <taxon>Poales</taxon>
        <taxon>Poaceae</taxon>
        <taxon>PACMAD clade</taxon>
        <taxon>Panicoideae</taxon>
        <taxon>Panicodae</taxon>
        <taxon>Paniceae</taxon>
        <taxon>Anthephorinae</taxon>
        <taxon>Digitaria</taxon>
    </lineage>
</organism>
<keyword evidence="1" id="KW-0812">Transmembrane</keyword>
<sequence>MANVDSNLQCGRGAKSNLGHRDEVINNRLVIFIFAMSSAFVMCVGIVILVMHTEVSDAKMNRPNLFIRLLDKGGLDHVASPPTSPFFQLVFDVDGVPPGYQVCSGGGNSLLHVSYHGMILAWGQMPYFCINGCKRTDVATLKAKAEASVLREEVRNLIWNEIQVVGRIEFDVEGEVAGLGYLHCKFFISEDETADIPKSLCLIHY</sequence>
<feature type="transmembrane region" description="Helical" evidence="1">
    <location>
        <begin position="29"/>
        <end position="51"/>
    </location>
</feature>
<accession>A0A835B5U0</accession>
<keyword evidence="1" id="KW-0472">Membrane</keyword>
<dbReference type="PANTHER" id="PTHR33994:SF17">
    <property type="entry name" value="OS01G0655600 PROTEIN"/>
    <property type="match status" value="1"/>
</dbReference>